<dbReference type="PANTHER" id="PTHR43031">
    <property type="entry name" value="FAD-DEPENDENT OXIDOREDUCTASE"/>
    <property type="match status" value="1"/>
</dbReference>
<dbReference type="GO" id="GO:0103041">
    <property type="term" value="F:thiosulfate-thioredoxin sulfurtransferase activity"/>
    <property type="evidence" value="ECO:0007669"/>
    <property type="project" value="RHEA"/>
</dbReference>
<evidence type="ECO:0000313" key="6">
    <source>
        <dbReference type="Proteomes" id="UP000092544"/>
    </source>
</evidence>
<evidence type="ECO:0000256" key="1">
    <source>
        <dbReference type="ARBA" id="ARBA00022490"/>
    </source>
</evidence>
<evidence type="ECO:0000256" key="2">
    <source>
        <dbReference type="ARBA" id="ARBA00022679"/>
    </source>
</evidence>
<dbReference type="STRING" id="1792290.MSP8886_01016"/>
<dbReference type="InterPro" id="IPR023695">
    <property type="entry name" value="Thiosulf_sulfurTrfase"/>
</dbReference>
<dbReference type="NCBIfam" id="NF001195">
    <property type="entry name" value="PRK00162.1"/>
    <property type="match status" value="1"/>
</dbReference>
<dbReference type="SUPFAM" id="SSF52821">
    <property type="entry name" value="Rhodanese/Cell cycle control phosphatase"/>
    <property type="match status" value="1"/>
</dbReference>
<dbReference type="InterPro" id="IPR036873">
    <property type="entry name" value="Rhodanese-like_dom_sf"/>
</dbReference>
<dbReference type="PROSITE" id="PS50206">
    <property type="entry name" value="RHODANESE_3"/>
    <property type="match status" value="1"/>
</dbReference>
<comment type="function">
    <text evidence="3">Transferase that catalyzes the transfer of sulfur from thiosulfate to thiophilic acceptors such as cyanide or dithiols. May function in a CysM-independent thiosulfate assimilation pathway by catalyzing the conversion of thiosulfate to sulfite, which can then be used for L-cysteine biosynthesis.</text>
</comment>
<dbReference type="Proteomes" id="UP000092544">
    <property type="component" value="Unassembled WGS sequence"/>
</dbReference>
<evidence type="ECO:0000256" key="3">
    <source>
        <dbReference type="HAMAP-Rule" id="MF_01009"/>
    </source>
</evidence>
<dbReference type="InterPro" id="IPR050229">
    <property type="entry name" value="GlpE_sulfurtransferase"/>
</dbReference>
<dbReference type="PANTHER" id="PTHR43031:SF6">
    <property type="entry name" value="THIOSULFATE SULFURTRANSFERASE GLPE"/>
    <property type="match status" value="1"/>
</dbReference>
<feature type="domain" description="Rhodanese" evidence="4">
    <location>
        <begin position="15"/>
        <end position="103"/>
    </location>
</feature>
<comment type="catalytic activity">
    <reaction evidence="3">
        <text>thiosulfate + [thioredoxin]-dithiol = [thioredoxin]-disulfide + hydrogen sulfide + sulfite + 2 H(+)</text>
        <dbReference type="Rhea" id="RHEA:83859"/>
        <dbReference type="Rhea" id="RHEA-COMP:10698"/>
        <dbReference type="Rhea" id="RHEA-COMP:10700"/>
        <dbReference type="ChEBI" id="CHEBI:15378"/>
        <dbReference type="ChEBI" id="CHEBI:17359"/>
        <dbReference type="ChEBI" id="CHEBI:29919"/>
        <dbReference type="ChEBI" id="CHEBI:29950"/>
        <dbReference type="ChEBI" id="CHEBI:33542"/>
        <dbReference type="ChEBI" id="CHEBI:50058"/>
    </reaction>
</comment>
<sequence>MTYTCIDVSDALPIIENDATVVDIRDQASYQQSHINNAILLNNDNVQEFIEQADKSKPVVVCCYHGNSSKGAAEYLAAQGFQAVYSLNGGFSQWSAMFPEQCELGV</sequence>
<dbReference type="Pfam" id="PF00581">
    <property type="entry name" value="Rhodanese"/>
    <property type="match status" value="1"/>
</dbReference>
<accession>A0A1A8T8T3</accession>
<protein>
    <recommendedName>
        <fullName evidence="3">Thiosulfate sulfurtransferase GlpE</fullName>
        <ecNumber evidence="3">2.8.1.1</ecNumber>
    </recommendedName>
</protein>
<dbReference type="OrthoDB" id="9811849at2"/>
<dbReference type="SMART" id="SM00450">
    <property type="entry name" value="RHOD"/>
    <property type="match status" value="1"/>
</dbReference>
<feature type="active site" description="Cysteine persulfide intermediate" evidence="3">
    <location>
        <position position="63"/>
    </location>
</feature>
<dbReference type="AlphaFoldDB" id="A0A1A8T8T3"/>
<comment type="catalytic activity">
    <reaction evidence="3">
        <text>thiosulfate + hydrogen cyanide = thiocyanate + sulfite + 2 H(+)</text>
        <dbReference type="Rhea" id="RHEA:16881"/>
        <dbReference type="ChEBI" id="CHEBI:15378"/>
        <dbReference type="ChEBI" id="CHEBI:17359"/>
        <dbReference type="ChEBI" id="CHEBI:18022"/>
        <dbReference type="ChEBI" id="CHEBI:18407"/>
        <dbReference type="ChEBI" id="CHEBI:33542"/>
        <dbReference type="EC" id="2.8.1.1"/>
    </reaction>
</comment>
<keyword evidence="6" id="KW-1185">Reference proteome</keyword>
<dbReference type="HAMAP" id="MF_01009">
    <property type="entry name" value="Thiosulf_sulfurtr"/>
    <property type="match status" value="1"/>
</dbReference>
<dbReference type="RefSeq" id="WP_067013393.1">
    <property type="nucleotide sequence ID" value="NZ_FLOB01000002.1"/>
</dbReference>
<dbReference type="CDD" id="cd01444">
    <property type="entry name" value="GlpE_ST"/>
    <property type="match status" value="1"/>
</dbReference>
<name>A0A1A8T8T3_9GAMM</name>
<dbReference type="EMBL" id="FLOB01000002">
    <property type="protein sequence ID" value="SBS27969.1"/>
    <property type="molecule type" value="Genomic_DNA"/>
</dbReference>
<evidence type="ECO:0000313" key="5">
    <source>
        <dbReference type="EMBL" id="SBS27969.1"/>
    </source>
</evidence>
<dbReference type="EC" id="2.8.1.1" evidence="3"/>
<dbReference type="InterPro" id="IPR001763">
    <property type="entry name" value="Rhodanese-like_dom"/>
</dbReference>
<gene>
    <name evidence="5" type="primary">glpE_2</name>
    <name evidence="3" type="synonym">glpE</name>
    <name evidence="5" type="ORF">MSP8886_01016</name>
</gene>
<dbReference type="GO" id="GO:0004792">
    <property type="term" value="F:thiosulfate-cyanide sulfurtransferase activity"/>
    <property type="evidence" value="ECO:0007669"/>
    <property type="project" value="UniProtKB-UniRule"/>
</dbReference>
<keyword evidence="1 3" id="KW-0963">Cytoplasm</keyword>
<dbReference type="GO" id="GO:0005737">
    <property type="term" value="C:cytoplasm"/>
    <property type="evidence" value="ECO:0007669"/>
    <property type="project" value="UniProtKB-SubCell"/>
</dbReference>
<evidence type="ECO:0000259" key="4">
    <source>
        <dbReference type="PROSITE" id="PS50206"/>
    </source>
</evidence>
<comment type="similarity">
    <text evidence="3">Belongs to the GlpE family.</text>
</comment>
<reference evidence="5 6" key="1">
    <citation type="submission" date="2016-06" db="EMBL/GenBank/DDBJ databases">
        <authorList>
            <person name="Kjaerup R.B."/>
            <person name="Dalgaard T.S."/>
            <person name="Juul-Madsen H.R."/>
        </authorList>
    </citation>
    <scope>NUCLEOTIDE SEQUENCE [LARGE SCALE GENOMIC DNA]</scope>
    <source>
        <strain evidence="5 6">CECT 8886</strain>
    </source>
</reference>
<dbReference type="Gene3D" id="3.40.250.10">
    <property type="entry name" value="Rhodanese-like domain"/>
    <property type="match status" value="1"/>
</dbReference>
<comment type="subcellular location">
    <subcellularLocation>
        <location evidence="3">Cytoplasm</location>
    </subcellularLocation>
</comment>
<organism evidence="5 6">
    <name type="scientific">Marinomonas spartinae</name>
    <dbReference type="NCBI Taxonomy" id="1792290"/>
    <lineage>
        <taxon>Bacteria</taxon>
        <taxon>Pseudomonadati</taxon>
        <taxon>Pseudomonadota</taxon>
        <taxon>Gammaproteobacteria</taxon>
        <taxon>Oceanospirillales</taxon>
        <taxon>Oceanospirillaceae</taxon>
        <taxon>Marinomonas</taxon>
    </lineage>
</organism>
<keyword evidence="2 3" id="KW-0808">Transferase</keyword>
<proteinExistence type="inferred from homology"/>